<comment type="subcellular location">
    <subcellularLocation>
        <location evidence="1">Cell membrane</location>
        <topology evidence="1">Multi-pass membrane protein</topology>
    </subcellularLocation>
</comment>
<feature type="transmembrane region" description="Helical" evidence="7">
    <location>
        <begin position="235"/>
        <end position="255"/>
    </location>
</feature>
<dbReference type="PROSITE" id="PS50850">
    <property type="entry name" value="MFS"/>
    <property type="match status" value="1"/>
</dbReference>
<dbReference type="RefSeq" id="WP_091751723.1">
    <property type="nucleotide sequence ID" value="NZ_FODY01000035.1"/>
</dbReference>
<organism evidence="9 10">
    <name type="scientific">Propionispora vibrioides</name>
    <dbReference type="NCBI Taxonomy" id="112903"/>
    <lineage>
        <taxon>Bacteria</taxon>
        <taxon>Bacillati</taxon>
        <taxon>Bacillota</taxon>
        <taxon>Negativicutes</taxon>
        <taxon>Selenomonadales</taxon>
        <taxon>Sporomusaceae</taxon>
        <taxon>Propionispora</taxon>
    </lineage>
</organism>
<evidence type="ECO:0000313" key="9">
    <source>
        <dbReference type="EMBL" id="SEP45539.1"/>
    </source>
</evidence>
<dbReference type="OrthoDB" id="1674541at2"/>
<accession>A0A1H8Y089</accession>
<feature type="transmembrane region" description="Helical" evidence="7">
    <location>
        <begin position="351"/>
        <end position="377"/>
    </location>
</feature>
<feature type="transmembrane region" description="Helical" evidence="7">
    <location>
        <begin position="94"/>
        <end position="117"/>
    </location>
</feature>
<keyword evidence="10" id="KW-1185">Reference proteome</keyword>
<feature type="transmembrane region" description="Helical" evidence="7">
    <location>
        <begin position="325"/>
        <end position="345"/>
    </location>
</feature>
<keyword evidence="6 7" id="KW-0472">Membrane</keyword>
<keyword evidence="5 7" id="KW-1133">Transmembrane helix</keyword>
<dbReference type="Proteomes" id="UP000198847">
    <property type="component" value="Unassembled WGS sequence"/>
</dbReference>
<evidence type="ECO:0000259" key="8">
    <source>
        <dbReference type="PROSITE" id="PS50850"/>
    </source>
</evidence>
<dbReference type="AlphaFoldDB" id="A0A1H8Y089"/>
<dbReference type="GO" id="GO:0022857">
    <property type="term" value="F:transmembrane transporter activity"/>
    <property type="evidence" value="ECO:0007669"/>
    <property type="project" value="InterPro"/>
</dbReference>
<protein>
    <submittedName>
        <fullName evidence="9">Major Facilitator Superfamily protein</fullName>
    </submittedName>
</protein>
<dbReference type="InterPro" id="IPR036259">
    <property type="entry name" value="MFS_trans_sf"/>
</dbReference>
<evidence type="ECO:0000256" key="4">
    <source>
        <dbReference type="ARBA" id="ARBA00022692"/>
    </source>
</evidence>
<dbReference type="GO" id="GO:0005886">
    <property type="term" value="C:plasma membrane"/>
    <property type="evidence" value="ECO:0007669"/>
    <property type="project" value="UniProtKB-SubCell"/>
</dbReference>
<dbReference type="EMBL" id="FODY01000035">
    <property type="protein sequence ID" value="SEP45539.1"/>
    <property type="molecule type" value="Genomic_DNA"/>
</dbReference>
<feature type="transmembrane region" description="Helical" evidence="7">
    <location>
        <begin position="292"/>
        <end position="313"/>
    </location>
</feature>
<dbReference type="InterPro" id="IPR051788">
    <property type="entry name" value="MFS_Transporter"/>
</dbReference>
<feature type="transmembrane region" description="Helical" evidence="7">
    <location>
        <begin position="198"/>
        <end position="223"/>
    </location>
</feature>
<dbReference type="PANTHER" id="PTHR23514:SF3">
    <property type="entry name" value="BYPASS OF STOP CODON PROTEIN 6"/>
    <property type="match status" value="1"/>
</dbReference>
<name>A0A1H8Y089_9FIRM</name>
<reference evidence="9 10" key="1">
    <citation type="submission" date="2016-10" db="EMBL/GenBank/DDBJ databases">
        <authorList>
            <person name="de Groot N.N."/>
        </authorList>
    </citation>
    <scope>NUCLEOTIDE SEQUENCE [LARGE SCALE GENOMIC DNA]</scope>
    <source>
        <strain evidence="9 10">DSM 13305</strain>
    </source>
</reference>
<sequence length="388" mass="42543">MAKLLILINLAYFFLGINGVIGGVNLLEIAGTFKVEPYVIGYLATFMSVGSTAAVFFTGFFARRLQVNQVLIAALVLLIFCYVGIALGGSLFTFGLAMLGCGIGTGVFLFIANYVIITFYQNESRTAHLNFINFSYSAGAVVTPIAAGVLLKHDVSWEQLYLLTAAYIFFLLLLALPTQRLVTDNGKRRTSSEPKENWNVNVYIIGFVFVCYALAEVIFSNWIVVYLREFLAVDIVQAGGILSLFWAFMTLGRLSAGLITRYIRVDYYIIGSATLAFFSYLTVLLLKNTYLIMIAASFMGLFFSGLYASLVSYGTMQSKQASSKLVNFYISISSVGSILCFLLSSAVNQYFGVYCNLLLSAGAMGMVALLVGITMFINKSQKQNIQTG</sequence>
<feature type="transmembrane region" description="Helical" evidence="7">
    <location>
        <begin position="267"/>
        <end position="286"/>
    </location>
</feature>
<gene>
    <name evidence="9" type="ORF">SAMN04490178_13533</name>
</gene>
<dbReference type="STRING" id="112903.SAMN04490178_13533"/>
<feature type="transmembrane region" description="Helical" evidence="7">
    <location>
        <begin position="159"/>
        <end position="177"/>
    </location>
</feature>
<evidence type="ECO:0000256" key="7">
    <source>
        <dbReference type="SAM" id="Phobius"/>
    </source>
</evidence>
<dbReference type="SUPFAM" id="SSF103473">
    <property type="entry name" value="MFS general substrate transporter"/>
    <property type="match status" value="1"/>
</dbReference>
<proteinExistence type="inferred from homology"/>
<feature type="transmembrane region" description="Helical" evidence="7">
    <location>
        <begin position="129"/>
        <end position="147"/>
    </location>
</feature>
<dbReference type="Gene3D" id="1.20.1250.20">
    <property type="entry name" value="MFS general substrate transporter like domains"/>
    <property type="match status" value="2"/>
</dbReference>
<evidence type="ECO:0000256" key="1">
    <source>
        <dbReference type="ARBA" id="ARBA00004651"/>
    </source>
</evidence>
<dbReference type="InterPro" id="IPR020846">
    <property type="entry name" value="MFS_dom"/>
</dbReference>
<dbReference type="InterPro" id="IPR011701">
    <property type="entry name" value="MFS"/>
</dbReference>
<evidence type="ECO:0000256" key="2">
    <source>
        <dbReference type="ARBA" id="ARBA00008335"/>
    </source>
</evidence>
<feature type="transmembrane region" description="Helical" evidence="7">
    <location>
        <begin position="38"/>
        <end position="62"/>
    </location>
</feature>
<keyword evidence="3" id="KW-0813">Transport</keyword>
<evidence type="ECO:0000256" key="3">
    <source>
        <dbReference type="ARBA" id="ARBA00022448"/>
    </source>
</evidence>
<dbReference type="PANTHER" id="PTHR23514">
    <property type="entry name" value="BYPASS OF STOP CODON PROTEIN 6"/>
    <property type="match status" value="1"/>
</dbReference>
<evidence type="ECO:0000313" key="10">
    <source>
        <dbReference type="Proteomes" id="UP000198847"/>
    </source>
</evidence>
<evidence type="ECO:0000256" key="5">
    <source>
        <dbReference type="ARBA" id="ARBA00022989"/>
    </source>
</evidence>
<dbReference type="Pfam" id="PF07690">
    <property type="entry name" value="MFS_1"/>
    <property type="match status" value="1"/>
</dbReference>
<evidence type="ECO:0000256" key="6">
    <source>
        <dbReference type="ARBA" id="ARBA00023136"/>
    </source>
</evidence>
<keyword evidence="4 7" id="KW-0812">Transmembrane</keyword>
<feature type="domain" description="Major facilitator superfamily (MFS) profile" evidence="8">
    <location>
        <begin position="4"/>
        <end position="380"/>
    </location>
</feature>
<comment type="similarity">
    <text evidence="2">Belongs to the major facilitator superfamily.</text>
</comment>
<feature type="transmembrane region" description="Helical" evidence="7">
    <location>
        <begin position="69"/>
        <end position="88"/>
    </location>
</feature>